<reference evidence="2 3" key="1">
    <citation type="submission" date="2021-03" db="EMBL/GenBank/DDBJ databases">
        <title>Aliifodinibius sp. nov., a new bacterium isolated from saline soil.</title>
        <authorList>
            <person name="Galisteo C."/>
            <person name="De La Haba R."/>
            <person name="Sanchez-Porro C."/>
            <person name="Ventosa A."/>
        </authorList>
    </citation>
    <scope>NUCLEOTIDE SEQUENCE [LARGE SCALE GENOMIC DNA]</scope>
    <source>
        <strain evidence="2 3">1BSP15-2V2</strain>
    </source>
</reference>
<evidence type="ECO:0000313" key="2">
    <source>
        <dbReference type="EMBL" id="MCW9708133.1"/>
    </source>
</evidence>
<keyword evidence="3" id="KW-1185">Reference proteome</keyword>
<feature type="transmembrane region" description="Helical" evidence="1">
    <location>
        <begin position="338"/>
        <end position="361"/>
    </location>
</feature>
<organism evidence="2 3">
    <name type="scientific">Fodinibius salsisoli</name>
    <dbReference type="NCBI Taxonomy" id="2820877"/>
    <lineage>
        <taxon>Bacteria</taxon>
        <taxon>Pseudomonadati</taxon>
        <taxon>Balneolota</taxon>
        <taxon>Balneolia</taxon>
        <taxon>Balneolales</taxon>
        <taxon>Balneolaceae</taxon>
        <taxon>Fodinibius</taxon>
    </lineage>
</organism>
<dbReference type="RefSeq" id="WP_265766919.1">
    <property type="nucleotide sequence ID" value="NZ_JAGGJA010000010.1"/>
</dbReference>
<proteinExistence type="predicted"/>
<protein>
    <recommendedName>
        <fullName evidence="4">Gnt-I system low-affinity gluconate transporter</fullName>
    </recommendedName>
</protein>
<comment type="caution">
    <text evidence="2">The sequence shown here is derived from an EMBL/GenBank/DDBJ whole genome shotgun (WGS) entry which is preliminary data.</text>
</comment>
<dbReference type="PIRSF" id="PIRSF002746">
    <property type="entry name" value="Gluconate_transporter"/>
    <property type="match status" value="1"/>
</dbReference>
<dbReference type="Pfam" id="PF02447">
    <property type="entry name" value="GntP_permease"/>
    <property type="match status" value="1"/>
</dbReference>
<dbReference type="NCBIfam" id="TIGR00791">
    <property type="entry name" value="gntP"/>
    <property type="match status" value="1"/>
</dbReference>
<keyword evidence="1" id="KW-1133">Transmembrane helix</keyword>
<feature type="transmembrane region" description="Helical" evidence="1">
    <location>
        <begin position="112"/>
        <end position="135"/>
    </location>
</feature>
<evidence type="ECO:0008006" key="4">
    <source>
        <dbReference type="Google" id="ProtNLM"/>
    </source>
</evidence>
<feature type="transmembrane region" description="Helical" evidence="1">
    <location>
        <begin position="396"/>
        <end position="418"/>
    </location>
</feature>
<feature type="transmembrane region" description="Helical" evidence="1">
    <location>
        <begin position="305"/>
        <end position="326"/>
    </location>
</feature>
<dbReference type="PANTHER" id="PTHR30354:SF25">
    <property type="entry name" value="INNER MEMBRANE PERMEASE YGBN"/>
    <property type="match status" value="1"/>
</dbReference>
<dbReference type="InterPro" id="IPR003474">
    <property type="entry name" value="Glcn_transporter"/>
</dbReference>
<sequence>MISQPIFLLLITLIAIILLLVLVMRLKIHAFISLLIASAFVGLGAGMGFEEVLNSIQEGMGGILGFIAIIVGLGSIIGKLLEVSGGAEALARNIVQIFGEERTSWGLTLTGFIISIPVFLDVGFIILVPIVYALARKANRSTLFYAIPLLAGLAVTHAFIPPTPGPTAVAEIMDVSLGWVIIFGFATGIPAAILAGPVFGRYIGNKIDVSPPDFSETPERSGSVSEQKWDFFIILLVILLPLLLIVNATIFDIMQSNQIVAENSFWINLIQFLGHPFIALIIATLVAAYFLGYRKGFSGKEVLKFSDKALAPAGLIILVTGAGGVFKEILIDSGVGEALAQTILAYQVAPIVLAYVLAVIIRVTQGSATVAMVTSAGMVAPIVSEFDLTSPEKALIVIAIAAGASILSHVNDSGFWLVNKYLGLTEKQTLQSWTVMETIVSLTGFAMALLLYYTVV</sequence>
<dbReference type="Proteomes" id="UP001207918">
    <property type="component" value="Unassembled WGS sequence"/>
</dbReference>
<dbReference type="PANTHER" id="PTHR30354">
    <property type="entry name" value="GNT FAMILY GLUCONATE TRANSPORTER"/>
    <property type="match status" value="1"/>
</dbReference>
<evidence type="ECO:0000313" key="3">
    <source>
        <dbReference type="Proteomes" id="UP001207918"/>
    </source>
</evidence>
<feature type="transmembrane region" description="Helical" evidence="1">
    <location>
        <begin position="229"/>
        <end position="250"/>
    </location>
</feature>
<feature type="transmembrane region" description="Helical" evidence="1">
    <location>
        <begin position="180"/>
        <end position="200"/>
    </location>
</feature>
<dbReference type="EMBL" id="JAGGJA010000010">
    <property type="protein sequence ID" value="MCW9708133.1"/>
    <property type="molecule type" value="Genomic_DNA"/>
</dbReference>
<evidence type="ECO:0000256" key="1">
    <source>
        <dbReference type="SAM" id="Phobius"/>
    </source>
</evidence>
<feature type="transmembrane region" description="Helical" evidence="1">
    <location>
        <begin position="61"/>
        <end position="81"/>
    </location>
</feature>
<feature type="transmembrane region" description="Helical" evidence="1">
    <location>
        <begin position="270"/>
        <end position="293"/>
    </location>
</feature>
<accession>A0ABT3PQK3</accession>
<keyword evidence="1" id="KW-0812">Transmembrane</keyword>
<feature type="transmembrane region" description="Helical" evidence="1">
    <location>
        <begin position="430"/>
        <end position="453"/>
    </location>
</feature>
<feature type="transmembrane region" description="Helical" evidence="1">
    <location>
        <begin position="30"/>
        <end position="49"/>
    </location>
</feature>
<gene>
    <name evidence="2" type="ORF">J6I44_14805</name>
</gene>
<feature type="transmembrane region" description="Helical" evidence="1">
    <location>
        <begin position="7"/>
        <end position="24"/>
    </location>
</feature>
<feature type="transmembrane region" description="Helical" evidence="1">
    <location>
        <begin position="142"/>
        <end position="160"/>
    </location>
</feature>
<keyword evidence="1" id="KW-0472">Membrane</keyword>
<name>A0ABT3PQK3_9BACT</name>